<protein>
    <submittedName>
        <fullName evidence="1">Uncharacterized protein</fullName>
    </submittedName>
</protein>
<organism evidence="1 2">
    <name type="scientific">Olpidium bornovanus</name>
    <dbReference type="NCBI Taxonomy" id="278681"/>
    <lineage>
        <taxon>Eukaryota</taxon>
        <taxon>Fungi</taxon>
        <taxon>Fungi incertae sedis</taxon>
        <taxon>Olpidiomycota</taxon>
        <taxon>Olpidiomycotina</taxon>
        <taxon>Olpidiomycetes</taxon>
        <taxon>Olpidiales</taxon>
        <taxon>Olpidiaceae</taxon>
        <taxon>Olpidium</taxon>
    </lineage>
</organism>
<dbReference type="Proteomes" id="UP000673691">
    <property type="component" value="Unassembled WGS sequence"/>
</dbReference>
<dbReference type="AlphaFoldDB" id="A0A8H7ZPK9"/>
<comment type="caution">
    <text evidence="1">The sequence shown here is derived from an EMBL/GenBank/DDBJ whole genome shotgun (WGS) entry which is preliminary data.</text>
</comment>
<reference evidence="1 2" key="1">
    <citation type="journal article" name="Sci. Rep.">
        <title>Genome-scale phylogenetic analyses confirm Olpidium as the closest living zoosporic fungus to the non-flagellated, terrestrial fungi.</title>
        <authorList>
            <person name="Chang Y."/>
            <person name="Rochon D."/>
            <person name="Sekimoto S."/>
            <person name="Wang Y."/>
            <person name="Chovatia M."/>
            <person name="Sandor L."/>
            <person name="Salamov A."/>
            <person name="Grigoriev I.V."/>
            <person name="Stajich J.E."/>
            <person name="Spatafora J.W."/>
        </authorList>
    </citation>
    <scope>NUCLEOTIDE SEQUENCE [LARGE SCALE GENOMIC DNA]</scope>
    <source>
        <strain evidence="1">S191</strain>
    </source>
</reference>
<dbReference type="OrthoDB" id="5594939at2759"/>
<accession>A0A8H7ZPK9</accession>
<dbReference type="InterPro" id="IPR043154">
    <property type="entry name" value="Sec-1-like_dom1"/>
</dbReference>
<evidence type="ECO:0000313" key="2">
    <source>
        <dbReference type="Proteomes" id="UP000673691"/>
    </source>
</evidence>
<gene>
    <name evidence="1" type="ORF">BJ554DRAFT_3224</name>
</gene>
<evidence type="ECO:0000313" key="1">
    <source>
        <dbReference type="EMBL" id="KAG5456900.1"/>
    </source>
</evidence>
<sequence>FSRTAPLPTRLKANKQAAGCSAVCIARDLRNHVELCSVDVASSSQAGGSLTPAVGGMPTAAASGADAALLGGASALTDLTDVSLRDRQTGKAAAGEGAAVEPACLLRTVFERTESFLTAGYHFPAAVLRMLNLNADSQDAGAAGDHAAISEPIWKVLVFDRYCQDVVSSLLRVNDLRENGVTLHLYVRL</sequence>
<keyword evidence="2" id="KW-1185">Reference proteome</keyword>
<feature type="non-terminal residue" evidence="1">
    <location>
        <position position="1"/>
    </location>
</feature>
<name>A0A8H7ZPK9_9FUNG</name>
<proteinExistence type="predicted"/>
<dbReference type="SUPFAM" id="SSF56815">
    <property type="entry name" value="Sec1/munc18-like (SM) proteins"/>
    <property type="match status" value="1"/>
</dbReference>
<dbReference type="InterPro" id="IPR036045">
    <property type="entry name" value="Sec1-like_sf"/>
</dbReference>
<dbReference type="EMBL" id="JAEFCI010010970">
    <property type="protein sequence ID" value="KAG5456900.1"/>
    <property type="molecule type" value="Genomic_DNA"/>
</dbReference>
<dbReference type="Gene3D" id="3.40.50.2060">
    <property type="match status" value="1"/>
</dbReference>